<reference evidence="3" key="1">
    <citation type="submission" date="2020-03" db="EMBL/GenBank/DDBJ databases">
        <title>Castanea mollissima Vanexum genome sequencing.</title>
        <authorList>
            <person name="Staton M."/>
        </authorList>
    </citation>
    <scope>NUCLEOTIDE SEQUENCE</scope>
    <source>
        <tissue evidence="3">Leaf</tissue>
    </source>
</reference>
<gene>
    <name evidence="3" type="ORF">CMV_010338</name>
</gene>
<dbReference type="SMART" id="SM00343">
    <property type="entry name" value="ZnF_C2HC"/>
    <property type="match status" value="1"/>
</dbReference>
<dbReference type="EMBL" id="JRKL02001184">
    <property type="protein sequence ID" value="KAF3965472.1"/>
    <property type="molecule type" value="Genomic_DNA"/>
</dbReference>
<keyword evidence="1" id="KW-0479">Metal-binding</keyword>
<keyword evidence="1" id="KW-0863">Zinc-finger</keyword>
<keyword evidence="1" id="KW-0862">Zinc</keyword>
<dbReference type="InterPro" id="IPR001878">
    <property type="entry name" value="Znf_CCHC"/>
</dbReference>
<dbReference type="Proteomes" id="UP000737018">
    <property type="component" value="Unassembled WGS sequence"/>
</dbReference>
<name>A0A8J4VQ33_9ROSI</name>
<dbReference type="Gene3D" id="4.10.60.10">
    <property type="entry name" value="Zinc finger, CCHC-type"/>
    <property type="match status" value="1"/>
</dbReference>
<dbReference type="AlphaFoldDB" id="A0A8J4VQ33"/>
<evidence type="ECO:0000259" key="2">
    <source>
        <dbReference type="PROSITE" id="PS50158"/>
    </source>
</evidence>
<dbReference type="GO" id="GO:0008270">
    <property type="term" value="F:zinc ion binding"/>
    <property type="evidence" value="ECO:0007669"/>
    <property type="project" value="UniProtKB-KW"/>
</dbReference>
<sequence length="268" mass="30833">MGFTKTKEAGTQSMLPDPDSDAVANALAMMSHLSAMKTLKDLDFESWMEWKTDLQIFLGLLDLDIALYKDKPTEASEFERWEKSNRLSLLIMKAKTYDGIRGLVHDSTGNAKQFFSALEDIFMKMEKEEAYSLFDKLLKMKYDGEGSVCEHIMKMSSIFSRLRAVDHTDLSDSYLVKLAVKSLPLQFMSLKLAYDPQNNDWGLGELLSKCAEAEKLHHEIEIEENDVRDAFYEREQSGYTSDNDRRKRAKIQCFSCGEMGHKRWECPN</sequence>
<evidence type="ECO:0000256" key="1">
    <source>
        <dbReference type="PROSITE-ProRule" id="PRU00047"/>
    </source>
</evidence>
<proteinExistence type="predicted"/>
<dbReference type="Pfam" id="PF14223">
    <property type="entry name" value="Retrotran_gag_2"/>
    <property type="match status" value="1"/>
</dbReference>
<protein>
    <recommendedName>
        <fullName evidence="2">CCHC-type domain-containing protein</fullName>
    </recommendedName>
</protein>
<dbReference type="PROSITE" id="PS50158">
    <property type="entry name" value="ZF_CCHC"/>
    <property type="match status" value="1"/>
</dbReference>
<accession>A0A8J4VQ33</accession>
<feature type="domain" description="CCHC-type" evidence="2">
    <location>
        <begin position="253"/>
        <end position="268"/>
    </location>
</feature>
<organism evidence="3 4">
    <name type="scientific">Castanea mollissima</name>
    <name type="common">Chinese chestnut</name>
    <dbReference type="NCBI Taxonomy" id="60419"/>
    <lineage>
        <taxon>Eukaryota</taxon>
        <taxon>Viridiplantae</taxon>
        <taxon>Streptophyta</taxon>
        <taxon>Embryophyta</taxon>
        <taxon>Tracheophyta</taxon>
        <taxon>Spermatophyta</taxon>
        <taxon>Magnoliopsida</taxon>
        <taxon>eudicotyledons</taxon>
        <taxon>Gunneridae</taxon>
        <taxon>Pentapetalae</taxon>
        <taxon>rosids</taxon>
        <taxon>fabids</taxon>
        <taxon>Fagales</taxon>
        <taxon>Fagaceae</taxon>
        <taxon>Castanea</taxon>
    </lineage>
</organism>
<dbReference type="GO" id="GO:0003676">
    <property type="term" value="F:nucleic acid binding"/>
    <property type="evidence" value="ECO:0007669"/>
    <property type="project" value="InterPro"/>
</dbReference>
<evidence type="ECO:0000313" key="4">
    <source>
        <dbReference type="Proteomes" id="UP000737018"/>
    </source>
</evidence>
<keyword evidence="4" id="KW-1185">Reference proteome</keyword>
<dbReference type="InterPro" id="IPR036875">
    <property type="entry name" value="Znf_CCHC_sf"/>
</dbReference>
<comment type="caution">
    <text evidence="3">The sequence shown here is derived from an EMBL/GenBank/DDBJ whole genome shotgun (WGS) entry which is preliminary data.</text>
</comment>
<evidence type="ECO:0000313" key="3">
    <source>
        <dbReference type="EMBL" id="KAF3965472.1"/>
    </source>
</evidence>
<dbReference type="OrthoDB" id="1633296at2759"/>
<dbReference type="SUPFAM" id="SSF57756">
    <property type="entry name" value="Retrovirus zinc finger-like domains"/>
    <property type="match status" value="1"/>
</dbReference>